<proteinExistence type="predicted"/>
<reference evidence="2" key="2">
    <citation type="journal article" date="2015" name="Data Brief">
        <title>Shoot transcriptome of the giant reed, Arundo donax.</title>
        <authorList>
            <person name="Barrero R.A."/>
            <person name="Guerrero F.D."/>
            <person name="Moolhuijzen P."/>
            <person name="Goolsby J.A."/>
            <person name="Tidwell J."/>
            <person name="Bellgard S.E."/>
            <person name="Bellgard M.I."/>
        </authorList>
    </citation>
    <scope>NUCLEOTIDE SEQUENCE</scope>
    <source>
        <tissue evidence="2">Shoot tissue taken approximately 20 cm above the soil surface</tissue>
    </source>
</reference>
<evidence type="ECO:0000256" key="1">
    <source>
        <dbReference type="SAM" id="Phobius"/>
    </source>
</evidence>
<keyword evidence="1" id="KW-1133">Transmembrane helix</keyword>
<feature type="transmembrane region" description="Helical" evidence="1">
    <location>
        <begin position="20"/>
        <end position="39"/>
    </location>
</feature>
<reference evidence="2" key="1">
    <citation type="submission" date="2014-09" db="EMBL/GenBank/DDBJ databases">
        <authorList>
            <person name="Magalhaes I.L.F."/>
            <person name="Oliveira U."/>
            <person name="Santos F.R."/>
            <person name="Vidigal T.H.D.A."/>
            <person name="Brescovit A.D."/>
            <person name="Santos A.J."/>
        </authorList>
    </citation>
    <scope>NUCLEOTIDE SEQUENCE</scope>
    <source>
        <tissue evidence="2">Shoot tissue taken approximately 20 cm above the soil surface</tissue>
    </source>
</reference>
<name>A0A0A9EQ78_ARUDO</name>
<keyword evidence="1" id="KW-0472">Membrane</keyword>
<accession>A0A0A9EQ78</accession>
<sequence>MDEIYLQNPLLFAICHMSHLFPPLTTMASGCGVWFFTILSTLGGPECRLIGEAEPIPAWKDSLFLADPAEPPFSHVSMPLVTAEPWRRDLALADSVGTM</sequence>
<keyword evidence="1" id="KW-0812">Transmembrane</keyword>
<dbReference type="AlphaFoldDB" id="A0A0A9EQ78"/>
<dbReference type="EMBL" id="GBRH01194976">
    <property type="protein sequence ID" value="JAE02920.1"/>
    <property type="molecule type" value="Transcribed_RNA"/>
</dbReference>
<protein>
    <submittedName>
        <fullName evidence="2">Uncharacterized protein</fullName>
    </submittedName>
</protein>
<evidence type="ECO:0000313" key="2">
    <source>
        <dbReference type="EMBL" id="JAE02920.1"/>
    </source>
</evidence>
<organism evidence="2">
    <name type="scientific">Arundo donax</name>
    <name type="common">Giant reed</name>
    <name type="synonym">Donax arundinaceus</name>
    <dbReference type="NCBI Taxonomy" id="35708"/>
    <lineage>
        <taxon>Eukaryota</taxon>
        <taxon>Viridiplantae</taxon>
        <taxon>Streptophyta</taxon>
        <taxon>Embryophyta</taxon>
        <taxon>Tracheophyta</taxon>
        <taxon>Spermatophyta</taxon>
        <taxon>Magnoliopsida</taxon>
        <taxon>Liliopsida</taxon>
        <taxon>Poales</taxon>
        <taxon>Poaceae</taxon>
        <taxon>PACMAD clade</taxon>
        <taxon>Arundinoideae</taxon>
        <taxon>Arundineae</taxon>
        <taxon>Arundo</taxon>
    </lineage>
</organism>